<evidence type="ECO:0000256" key="6">
    <source>
        <dbReference type="SAM" id="SignalP"/>
    </source>
</evidence>
<feature type="domain" description="MD-2-related lipid-recognition" evidence="7">
    <location>
        <begin position="23"/>
        <end position="149"/>
    </location>
</feature>
<dbReference type="Proteomes" id="UP001107558">
    <property type="component" value="Chromosome 3"/>
</dbReference>
<dbReference type="InterPro" id="IPR033916">
    <property type="entry name" value="ML_Npc2-like"/>
</dbReference>
<accession>A0A9J6BW80</accession>
<organism evidence="8 9">
    <name type="scientific">Polypedilum vanderplanki</name>
    <name type="common">Sleeping chironomid midge</name>
    <dbReference type="NCBI Taxonomy" id="319348"/>
    <lineage>
        <taxon>Eukaryota</taxon>
        <taxon>Metazoa</taxon>
        <taxon>Ecdysozoa</taxon>
        <taxon>Arthropoda</taxon>
        <taxon>Hexapoda</taxon>
        <taxon>Insecta</taxon>
        <taxon>Pterygota</taxon>
        <taxon>Neoptera</taxon>
        <taxon>Endopterygota</taxon>
        <taxon>Diptera</taxon>
        <taxon>Nematocera</taxon>
        <taxon>Chironomoidea</taxon>
        <taxon>Chironomidae</taxon>
        <taxon>Chironominae</taxon>
        <taxon>Polypedilum</taxon>
        <taxon>Polypedilum</taxon>
    </lineage>
</organism>
<dbReference type="Gene3D" id="2.60.40.770">
    <property type="match status" value="1"/>
</dbReference>
<comment type="subcellular location">
    <subcellularLocation>
        <location evidence="1">Secreted</location>
    </subcellularLocation>
</comment>
<sequence>MKLSAVVIVLISGFLCVAYCAEIKNCDTEAEGKFTRVTVTDCDESQERCILKKGTNATITIDFELDVETENEVKAVCFGKLGALEVPFKLPNPNACKDSGLECPLKKNVAYTYEASFPILKVYPKVNVDVKYELKNKENKNIVCVLVPVKIV</sequence>
<dbReference type="PANTHER" id="PTHR11306">
    <property type="entry name" value="NIEMANN PICK TYPE C2 PROTEIN NPC2-RELATED"/>
    <property type="match status" value="1"/>
</dbReference>
<dbReference type="CDD" id="cd00916">
    <property type="entry name" value="Npc2_like"/>
    <property type="match status" value="1"/>
</dbReference>
<dbReference type="InterPro" id="IPR003172">
    <property type="entry name" value="ML_dom"/>
</dbReference>
<keyword evidence="5" id="KW-1015">Disulfide bond</keyword>
<keyword evidence="9" id="KW-1185">Reference proteome</keyword>
<feature type="signal peptide" evidence="6">
    <location>
        <begin position="1"/>
        <end position="20"/>
    </location>
</feature>
<gene>
    <name evidence="8" type="ORF">PVAND_004143</name>
</gene>
<dbReference type="InterPro" id="IPR039670">
    <property type="entry name" value="NPC2-like"/>
</dbReference>
<dbReference type="GO" id="GO:0032934">
    <property type="term" value="F:sterol binding"/>
    <property type="evidence" value="ECO:0007669"/>
    <property type="project" value="InterPro"/>
</dbReference>
<evidence type="ECO:0000256" key="1">
    <source>
        <dbReference type="ARBA" id="ARBA00004613"/>
    </source>
</evidence>
<keyword evidence="4 6" id="KW-0732">Signal</keyword>
<dbReference type="SMART" id="SM00737">
    <property type="entry name" value="ML"/>
    <property type="match status" value="1"/>
</dbReference>
<dbReference type="EMBL" id="JADBJN010000003">
    <property type="protein sequence ID" value="KAG5674159.1"/>
    <property type="molecule type" value="Genomic_DNA"/>
</dbReference>
<dbReference type="GO" id="GO:0005576">
    <property type="term" value="C:extracellular region"/>
    <property type="evidence" value="ECO:0007669"/>
    <property type="project" value="UniProtKB-SubCell"/>
</dbReference>
<feature type="chain" id="PRO_5039912373" description="MD-2-related lipid-recognition domain-containing protein" evidence="6">
    <location>
        <begin position="21"/>
        <end position="152"/>
    </location>
</feature>
<dbReference type="OrthoDB" id="4937502at2759"/>
<name>A0A9J6BW80_POLVA</name>
<proteinExistence type="inferred from homology"/>
<comment type="similarity">
    <text evidence="2">Belongs to the NPC2 family.</text>
</comment>
<dbReference type="AlphaFoldDB" id="A0A9J6BW80"/>
<dbReference type="FunFam" id="2.60.40.770:FF:000001">
    <property type="entry name" value="NPC intracellular cholesterol transporter 2"/>
    <property type="match status" value="1"/>
</dbReference>
<evidence type="ECO:0000259" key="7">
    <source>
        <dbReference type="SMART" id="SM00737"/>
    </source>
</evidence>
<dbReference type="InterPro" id="IPR014756">
    <property type="entry name" value="Ig_E-set"/>
</dbReference>
<dbReference type="GO" id="GO:0032367">
    <property type="term" value="P:intracellular cholesterol transport"/>
    <property type="evidence" value="ECO:0007669"/>
    <property type="project" value="InterPro"/>
</dbReference>
<dbReference type="PANTHER" id="PTHR11306:SF36">
    <property type="entry name" value="NIEMANN-PICK TYPE C-2C-RELATED"/>
    <property type="match status" value="1"/>
</dbReference>
<protein>
    <recommendedName>
        <fullName evidence="7">MD-2-related lipid-recognition domain-containing protein</fullName>
    </recommendedName>
</protein>
<reference evidence="8" key="1">
    <citation type="submission" date="2021-03" db="EMBL/GenBank/DDBJ databases">
        <title>Chromosome level genome of the anhydrobiotic midge Polypedilum vanderplanki.</title>
        <authorList>
            <person name="Yoshida Y."/>
            <person name="Kikawada T."/>
            <person name="Gusev O."/>
        </authorList>
    </citation>
    <scope>NUCLEOTIDE SEQUENCE</scope>
    <source>
        <strain evidence="8">NIAS01</strain>
        <tissue evidence="8">Whole body or cell culture</tissue>
    </source>
</reference>
<dbReference type="Pfam" id="PF02221">
    <property type="entry name" value="E1_DerP2_DerF2"/>
    <property type="match status" value="1"/>
</dbReference>
<dbReference type="SUPFAM" id="SSF81296">
    <property type="entry name" value="E set domains"/>
    <property type="match status" value="1"/>
</dbReference>
<evidence type="ECO:0000256" key="3">
    <source>
        <dbReference type="ARBA" id="ARBA00022525"/>
    </source>
</evidence>
<evidence type="ECO:0000256" key="2">
    <source>
        <dbReference type="ARBA" id="ARBA00006370"/>
    </source>
</evidence>
<evidence type="ECO:0000313" key="8">
    <source>
        <dbReference type="EMBL" id="KAG5674159.1"/>
    </source>
</evidence>
<evidence type="ECO:0000313" key="9">
    <source>
        <dbReference type="Proteomes" id="UP001107558"/>
    </source>
</evidence>
<comment type="caution">
    <text evidence="8">The sequence shown here is derived from an EMBL/GenBank/DDBJ whole genome shotgun (WGS) entry which is preliminary data.</text>
</comment>
<keyword evidence="3" id="KW-0964">Secreted</keyword>
<evidence type="ECO:0000256" key="5">
    <source>
        <dbReference type="ARBA" id="ARBA00023157"/>
    </source>
</evidence>
<evidence type="ECO:0000256" key="4">
    <source>
        <dbReference type="ARBA" id="ARBA00022729"/>
    </source>
</evidence>